<organism evidence="1">
    <name type="scientific">candidate division WOR-3 bacterium</name>
    <dbReference type="NCBI Taxonomy" id="2052148"/>
    <lineage>
        <taxon>Bacteria</taxon>
        <taxon>Bacteria division WOR-3</taxon>
    </lineage>
</organism>
<gene>
    <name evidence="1" type="ORF">ENV70_02625</name>
</gene>
<protein>
    <recommendedName>
        <fullName evidence="2">DUF3108 domain-containing protein</fullName>
    </recommendedName>
</protein>
<evidence type="ECO:0008006" key="2">
    <source>
        <dbReference type="Google" id="ProtNLM"/>
    </source>
</evidence>
<proteinExistence type="predicted"/>
<dbReference type="EMBL" id="DTHJ01000056">
    <property type="protein sequence ID" value="HHS62498.1"/>
    <property type="molecule type" value="Genomic_DNA"/>
</dbReference>
<reference evidence="1" key="1">
    <citation type="journal article" date="2020" name="mSystems">
        <title>Genome- and Community-Level Interaction Insights into Carbon Utilization and Element Cycling Functions of Hydrothermarchaeota in Hydrothermal Sediment.</title>
        <authorList>
            <person name="Zhou Z."/>
            <person name="Liu Y."/>
            <person name="Xu W."/>
            <person name="Pan J."/>
            <person name="Luo Z.H."/>
            <person name="Li M."/>
        </authorList>
    </citation>
    <scope>NUCLEOTIDE SEQUENCE [LARGE SCALE GENOMIC DNA]</scope>
    <source>
        <strain evidence="1">SpSt-783</strain>
    </source>
</reference>
<dbReference type="AlphaFoldDB" id="A0A7C6AFG9"/>
<accession>A0A7C6AFG9</accession>
<comment type="caution">
    <text evidence="1">The sequence shown here is derived from an EMBL/GenBank/DDBJ whole genome shotgun (WGS) entry which is preliminary data.</text>
</comment>
<evidence type="ECO:0000313" key="1">
    <source>
        <dbReference type="EMBL" id="HHS62498.1"/>
    </source>
</evidence>
<name>A0A7C6AFG9_UNCW3</name>
<sequence>MMTTVIFTNIIFLFFYDSIPAHPILPDSEYIVYETNDKGKIGMIEVRLKKDTSGYYVIYTSDRIVEAILDTNDLQTLYLNKIIKRKWELSVKKNHLFEVNYKGRKNYYKEETPVYDRHTLDFALRSFLYHRDFKKRIRLNVPEFMIINADLEVIGEDTITTPVGSFDCWKIMMIPRVVFTKMKFYFYIEKSYPHRFIKYSDSSGKNSIILKKYR</sequence>